<dbReference type="EMBL" id="BRXZ01001403">
    <property type="protein sequence ID" value="GMH70327.1"/>
    <property type="molecule type" value="Genomic_DNA"/>
</dbReference>
<evidence type="ECO:0000256" key="1">
    <source>
        <dbReference type="SAM" id="Coils"/>
    </source>
</evidence>
<gene>
    <name evidence="2" type="ORF">TrRE_jg3527</name>
</gene>
<dbReference type="Proteomes" id="UP001165082">
    <property type="component" value="Unassembled WGS sequence"/>
</dbReference>
<feature type="coiled-coil region" evidence="1">
    <location>
        <begin position="43"/>
        <end position="91"/>
    </location>
</feature>
<proteinExistence type="predicted"/>
<protein>
    <submittedName>
        <fullName evidence="2">Uncharacterized protein</fullName>
    </submittedName>
</protein>
<accession>A0A9W7AJ49</accession>
<reference evidence="2" key="1">
    <citation type="submission" date="2022-07" db="EMBL/GenBank/DDBJ databases">
        <title>Genome analysis of Parmales, a sister group of diatoms, reveals the evolutionary specialization of diatoms from phago-mixotrophs to photoautotrophs.</title>
        <authorList>
            <person name="Ban H."/>
            <person name="Sato S."/>
            <person name="Yoshikawa S."/>
            <person name="Kazumasa Y."/>
            <person name="Nakamura Y."/>
            <person name="Ichinomiya M."/>
            <person name="Saitoh K."/>
            <person name="Sato N."/>
            <person name="Blanc-Mathieu R."/>
            <person name="Endo H."/>
            <person name="Kuwata A."/>
            <person name="Ogata H."/>
        </authorList>
    </citation>
    <scope>NUCLEOTIDE SEQUENCE</scope>
</reference>
<dbReference type="AlphaFoldDB" id="A0A9W7AJ49"/>
<keyword evidence="3" id="KW-1185">Reference proteome</keyword>
<name>A0A9W7AJ49_9STRA</name>
<evidence type="ECO:0000313" key="2">
    <source>
        <dbReference type="EMBL" id="GMH70327.1"/>
    </source>
</evidence>
<dbReference type="OrthoDB" id="10341992at2759"/>
<evidence type="ECO:0000313" key="3">
    <source>
        <dbReference type="Proteomes" id="UP001165082"/>
    </source>
</evidence>
<comment type="caution">
    <text evidence="2">The sequence shown here is derived from an EMBL/GenBank/DDBJ whole genome shotgun (WGS) entry which is preliminary data.</text>
</comment>
<sequence length="164" mass="18444">MEELSPIFAAVVAPGRPTDGPPENLDQDILCLIEAGMDEVKKVAVLHKQNQELEAERTKLKLENEGVQGELKEALGRATKLTMELEKLHTENTTMTVWASTEADLRRELGNLKESFGQVKRDNERVRARLSLLTEEVTGLQETKRVLLLEKMQARRERAVSGIV</sequence>
<keyword evidence="1" id="KW-0175">Coiled coil</keyword>
<organism evidence="2 3">
    <name type="scientific">Triparma retinervis</name>
    <dbReference type="NCBI Taxonomy" id="2557542"/>
    <lineage>
        <taxon>Eukaryota</taxon>
        <taxon>Sar</taxon>
        <taxon>Stramenopiles</taxon>
        <taxon>Ochrophyta</taxon>
        <taxon>Bolidophyceae</taxon>
        <taxon>Parmales</taxon>
        <taxon>Triparmaceae</taxon>
        <taxon>Triparma</taxon>
    </lineage>
</organism>